<evidence type="ECO:0000259" key="2">
    <source>
        <dbReference type="Pfam" id="PF00144"/>
    </source>
</evidence>
<dbReference type="STRING" id="71717.A0A4Y7T693"/>
<dbReference type="InterPro" id="IPR012338">
    <property type="entry name" value="Beta-lactam/transpept-like"/>
</dbReference>
<proteinExistence type="predicted"/>
<dbReference type="Proteomes" id="UP000298030">
    <property type="component" value="Unassembled WGS sequence"/>
</dbReference>
<dbReference type="PANTHER" id="PTHR43283">
    <property type="entry name" value="BETA-LACTAMASE-RELATED"/>
    <property type="match status" value="1"/>
</dbReference>
<organism evidence="3 4">
    <name type="scientific">Coprinellus micaceus</name>
    <name type="common">Glistening ink-cap mushroom</name>
    <name type="synonym">Coprinus micaceus</name>
    <dbReference type="NCBI Taxonomy" id="71717"/>
    <lineage>
        <taxon>Eukaryota</taxon>
        <taxon>Fungi</taxon>
        <taxon>Dikarya</taxon>
        <taxon>Basidiomycota</taxon>
        <taxon>Agaricomycotina</taxon>
        <taxon>Agaricomycetes</taxon>
        <taxon>Agaricomycetidae</taxon>
        <taxon>Agaricales</taxon>
        <taxon>Agaricineae</taxon>
        <taxon>Psathyrellaceae</taxon>
        <taxon>Coprinellus</taxon>
    </lineage>
</organism>
<feature type="chain" id="PRO_5021468934" evidence="1">
    <location>
        <begin position="23"/>
        <end position="452"/>
    </location>
</feature>
<dbReference type="EMBL" id="QPFP01000026">
    <property type="protein sequence ID" value="TEB29645.1"/>
    <property type="molecule type" value="Genomic_DNA"/>
</dbReference>
<evidence type="ECO:0000313" key="3">
    <source>
        <dbReference type="EMBL" id="TEB29645.1"/>
    </source>
</evidence>
<reference evidence="3 4" key="1">
    <citation type="journal article" date="2019" name="Nat. Ecol. Evol.">
        <title>Megaphylogeny resolves global patterns of mushroom evolution.</title>
        <authorList>
            <person name="Varga T."/>
            <person name="Krizsan K."/>
            <person name="Foldi C."/>
            <person name="Dima B."/>
            <person name="Sanchez-Garcia M."/>
            <person name="Sanchez-Ramirez S."/>
            <person name="Szollosi G.J."/>
            <person name="Szarkandi J.G."/>
            <person name="Papp V."/>
            <person name="Albert L."/>
            <person name="Andreopoulos W."/>
            <person name="Angelini C."/>
            <person name="Antonin V."/>
            <person name="Barry K.W."/>
            <person name="Bougher N.L."/>
            <person name="Buchanan P."/>
            <person name="Buyck B."/>
            <person name="Bense V."/>
            <person name="Catcheside P."/>
            <person name="Chovatia M."/>
            <person name="Cooper J."/>
            <person name="Damon W."/>
            <person name="Desjardin D."/>
            <person name="Finy P."/>
            <person name="Geml J."/>
            <person name="Haridas S."/>
            <person name="Hughes K."/>
            <person name="Justo A."/>
            <person name="Karasinski D."/>
            <person name="Kautmanova I."/>
            <person name="Kiss B."/>
            <person name="Kocsube S."/>
            <person name="Kotiranta H."/>
            <person name="LaButti K.M."/>
            <person name="Lechner B.E."/>
            <person name="Liimatainen K."/>
            <person name="Lipzen A."/>
            <person name="Lukacs Z."/>
            <person name="Mihaltcheva S."/>
            <person name="Morgado L.N."/>
            <person name="Niskanen T."/>
            <person name="Noordeloos M.E."/>
            <person name="Ohm R.A."/>
            <person name="Ortiz-Santana B."/>
            <person name="Ovrebo C."/>
            <person name="Racz N."/>
            <person name="Riley R."/>
            <person name="Savchenko A."/>
            <person name="Shiryaev A."/>
            <person name="Soop K."/>
            <person name="Spirin V."/>
            <person name="Szebenyi C."/>
            <person name="Tomsovsky M."/>
            <person name="Tulloss R.E."/>
            <person name="Uehling J."/>
            <person name="Grigoriev I.V."/>
            <person name="Vagvolgyi C."/>
            <person name="Papp T."/>
            <person name="Martin F.M."/>
            <person name="Miettinen O."/>
            <person name="Hibbett D.S."/>
            <person name="Nagy L.G."/>
        </authorList>
    </citation>
    <scope>NUCLEOTIDE SEQUENCE [LARGE SCALE GENOMIC DNA]</scope>
    <source>
        <strain evidence="3 4">FP101781</strain>
    </source>
</reference>
<feature type="signal peptide" evidence="1">
    <location>
        <begin position="1"/>
        <end position="22"/>
    </location>
</feature>
<dbReference type="OrthoDB" id="428260at2759"/>
<evidence type="ECO:0000256" key="1">
    <source>
        <dbReference type="SAM" id="SignalP"/>
    </source>
</evidence>
<keyword evidence="1" id="KW-0732">Signal</keyword>
<dbReference type="PANTHER" id="PTHR43283:SF3">
    <property type="entry name" value="BETA-LACTAMASE FAMILY PROTEIN (AFU_ORTHOLOGUE AFUA_5G07500)"/>
    <property type="match status" value="1"/>
</dbReference>
<gene>
    <name evidence="3" type="ORF">FA13DRAFT_1862079</name>
</gene>
<keyword evidence="4" id="KW-1185">Reference proteome</keyword>
<comment type="caution">
    <text evidence="3">The sequence shown here is derived from an EMBL/GenBank/DDBJ whole genome shotgun (WGS) entry which is preliminary data.</text>
</comment>
<dbReference type="InterPro" id="IPR001466">
    <property type="entry name" value="Beta-lactam-related"/>
</dbReference>
<protein>
    <submittedName>
        <fullName evidence="3">Beta-lactamase/transpeptidase-like protein</fullName>
    </submittedName>
</protein>
<accession>A0A4Y7T693</accession>
<sequence length="452" mass="49279">MKSTRLLRLAALIVCAAIPTLATSASRKVKLSAAGKKALDQLVAQTQAENKLPGFALAVSSIDEQLYASAGGYKTFGVPSSGRVTPESVFWICSMTKLVTSIAGLQLIEQGKIRFDDLVTKYIPQFKEIVVLEGLSNPTGPQPFHNTSTVPTVGQLFNHSSGLTYWTKDAVPFYGLSSGYTFKQGPTREATTKAFFRQIQEDYPGIPLVFEPGAAFNYGYSSDVLGIVVEKATGISLAEYSKQHIFDPLGLKSSFRLNAETNRKLIDLNFRNTNGSVSPWDNRAGLIQRYPEEVYLALGGIGVYSTLPDYATLLRHLLKLEAGTKVSKPILKQRTVKTLFTPTLGESASASLIQTLQYVDPFTDASNYEDANWSTAFALATKDWPGRRRAGTGFSNMKLTLKPGSGWAGTYYLIDPTTGIAVVGGSQVVPFPDEVVIKFYNKAEEIVYANLE</sequence>
<name>A0A4Y7T693_COPMI</name>
<dbReference type="Pfam" id="PF00144">
    <property type="entry name" value="Beta-lactamase"/>
    <property type="match status" value="1"/>
</dbReference>
<dbReference type="InterPro" id="IPR050789">
    <property type="entry name" value="Diverse_Enzym_Activities"/>
</dbReference>
<dbReference type="Gene3D" id="3.40.710.10">
    <property type="entry name" value="DD-peptidase/beta-lactamase superfamily"/>
    <property type="match status" value="1"/>
</dbReference>
<dbReference type="AlphaFoldDB" id="A0A4Y7T693"/>
<evidence type="ECO:0000313" key="4">
    <source>
        <dbReference type="Proteomes" id="UP000298030"/>
    </source>
</evidence>
<dbReference type="SUPFAM" id="SSF56601">
    <property type="entry name" value="beta-lactamase/transpeptidase-like"/>
    <property type="match status" value="1"/>
</dbReference>
<feature type="domain" description="Beta-lactamase-related" evidence="2">
    <location>
        <begin position="39"/>
        <end position="432"/>
    </location>
</feature>